<evidence type="ECO:0000256" key="6">
    <source>
        <dbReference type="ARBA" id="ARBA00022989"/>
    </source>
</evidence>
<dbReference type="EMBL" id="JACHXK010000008">
    <property type="protein sequence ID" value="MBB3111741.1"/>
    <property type="molecule type" value="Genomic_DNA"/>
</dbReference>
<dbReference type="RefSeq" id="WP_183601604.1">
    <property type="nucleotide sequence ID" value="NZ_JACHXK010000008.1"/>
</dbReference>
<keyword evidence="3" id="KW-0813">Transport</keyword>
<comment type="caution">
    <text evidence="9">The sequence shown here is derived from an EMBL/GenBank/DDBJ whole genome shotgun (WGS) entry which is preliminary data.</text>
</comment>
<feature type="transmembrane region" description="Helical" evidence="8">
    <location>
        <begin position="118"/>
        <end position="138"/>
    </location>
</feature>
<evidence type="ECO:0000256" key="8">
    <source>
        <dbReference type="SAM" id="Phobius"/>
    </source>
</evidence>
<dbReference type="Proteomes" id="UP000570361">
    <property type="component" value="Unassembled WGS sequence"/>
</dbReference>
<protein>
    <submittedName>
        <fullName evidence="9">Spore germination protein KB</fullName>
    </submittedName>
</protein>
<feature type="transmembrane region" description="Helical" evidence="8">
    <location>
        <begin position="145"/>
        <end position="166"/>
    </location>
</feature>
<name>A0A7W5B122_9BACL</name>
<evidence type="ECO:0000256" key="3">
    <source>
        <dbReference type="ARBA" id="ARBA00022448"/>
    </source>
</evidence>
<dbReference type="InterPro" id="IPR004761">
    <property type="entry name" value="Spore_GerAB"/>
</dbReference>
<feature type="transmembrane region" description="Helical" evidence="8">
    <location>
        <begin position="215"/>
        <end position="235"/>
    </location>
</feature>
<keyword evidence="5 8" id="KW-0812">Transmembrane</keyword>
<organism evidence="9 10">
    <name type="scientific">Paenibacillus phyllosphaerae</name>
    <dbReference type="NCBI Taxonomy" id="274593"/>
    <lineage>
        <taxon>Bacteria</taxon>
        <taxon>Bacillati</taxon>
        <taxon>Bacillota</taxon>
        <taxon>Bacilli</taxon>
        <taxon>Bacillales</taxon>
        <taxon>Paenibacillaceae</taxon>
        <taxon>Paenibacillus</taxon>
    </lineage>
</organism>
<feature type="transmembrane region" description="Helical" evidence="8">
    <location>
        <begin position="264"/>
        <end position="285"/>
    </location>
</feature>
<evidence type="ECO:0000256" key="5">
    <source>
        <dbReference type="ARBA" id="ARBA00022692"/>
    </source>
</evidence>
<accession>A0A7W5B122</accession>
<proteinExistence type="inferred from homology"/>
<sequence length="367" mass="41791">MQEKGQISALQMGIMMFPFMLAINFLVYPTIAAQYAGNDFWLVGFFHFLFGSVIIYILTKLHKLYPHQTLSEYSEKIIGKFPAKLLMFLYLFYFLHSLGASIRQYAEFVTGTFLFRTPILLILISIVLLAAITVRCGVEVIARSATILVPLFVIPLTMLILLLPDLHIKHVMPILSHGIIPVVKATQWWIGNFIVIAYLLPYLSNPESGRKASMFTLTAVVVTGTYINLLCLMLLGPDTSVKIYPVHVLFRYVSFANFFENMEALLLVMWVVGCFIRVAVFYYVASVSLAQWLNLENYRSFVFPLGLLIVVFSLWDFPDVSAMGVFFRTAYPFEQLLTGLVIPLFLLLIALLRRKKPEQVSVNETNH</sequence>
<feature type="transmembrane region" description="Helical" evidence="8">
    <location>
        <begin position="40"/>
        <end position="58"/>
    </location>
</feature>
<keyword evidence="7 8" id="KW-0472">Membrane</keyword>
<comment type="subcellular location">
    <subcellularLocation>
        <location evidence="1">Membrane</location>
        <topology evidence="1">Multi-pass membrane protein</topology>
    </subcellularLocation>
</comment>
<feature type="transmembrane region" description="Helical" evidence="8">
    <location>
        <begin position="85"/>
        <end position="106"/>
    </location>
</feature>
<feature type="transmembrane region" description="Helical" evidence="8">
    <location>
        <begin position="335"/>
        <end position="352"/>
    </location>
</feature>
<dbReference type="PANTHER" id="PTHR34975">
    <property type="entry name" value="SPORE GERMINATION PROTEIN A2"/>
    <property type="match status" value="1"/>
</dbReference>
<evidence type="ECO:0000256" key="1">
    <source>
        <dbReference type="ARBA" id="ARBA00004141"/>
    </source>
</evidence>
<evidence type="ECO:0000313" key="9">
    <source>
        <dbReference type="EMBL" id="MBB3111741.1"/>
    </source>
</evidence>
<keyword evidence="4" id="KW-0309">Germination</keyword>
<reference evidence="9 10" key="1">
    <citation type="submission" date="2020-08" db="EMBL/GenBank/DDBJ databases">
        <title>Genomic Encyclopedia of Type Strains, Phase III (KMG-III): the genomes of soil and plant-associated and newly described type strains.</title>
        <authorList>
            <person name="Whitman W."/>
        </authorList>
    </citation>
    <scope>NUCLEOTIDE SEQUENCE [LARGE SCALE GENOMIC DNA]</scope>
    <source>
        <strain evidence="9 10">CECT 5862</strain>
    </source>
</reference>
<dbReference type="GO" id="GO:0009847">
    <property type="term" value="P:spore germination"/>
    <property type="evidence" value="ECO:0007669"/>
    <property type="project" value="InterPro"/>
</dbReference>
<feature type="transmembrane region" description="Helical" evidence="8">
    <location>
        <begin position="186"/>
        <end position="203"/>
    </location>
</feature>
<feature type="transmembrane region" description="Helical" evidence="8">
    <location>
        <begin position="7"/>
        <end position="28"/>
    </location>
</feature>
<dbReference type="NCBIfam" id="TIGR00912">
    <property type="entry name" value="2A0309"/>
    <property type="match status" value="1"/>
</dbReference>
<dbReference type="GO" id="GO:0016020">
    <property type="term" value="C:membrane"/>
    <property type="evidence" value="ECO:0007669"/>
    <property type="project" value="UniProtKB-SubCell"/>
</dbReference>
<evidence type="ECO:0000256" key="7">
    <source>
        <dbReference type="ARBA" id="ARBA00023136"/>
    </source>
</evidence>
<evidence type="ECO:0000256" key="4">
    <source>
        <dbReference type="ARBA" id="ARBA00022544"/>
    </source>
</evidence>
<keyword evidence="6 8" id="KW-1133">Transmembrane helix</keyword>
<gene>
    <name evidence="9" type="ORF">FHS18_003809</name>
</gene>
<evidence type="ECO:0000256" key="2">
    <source>
        <dbReference type="ARBA" id="ARBA00007998"/>
    </source>
</evidence>
<comment type="similarity">
    <text evidence="2">Belongs to the amino acid-polyamine-organocation (APC) superfamily. Spore germination protein (SGP) (TC 2.A.3.9) family.</text>
</comment>
<feature type="transmembrane region" description="Helical" evidence="8">
    <location>
        <begin position="297"/>
        <end position="315"/>
    </location>
</feature>
<dbReference type="Pfam" id="PF03845">
    <property type="entry name" value="Spore_permease"/>
    <property type="match status" value="1"/>
</dbReference>
<dbReference type="AlphaFoldDB" id="A0A7W5B122"/>
<dbReference type="PANTHER" id="PTHR34975:SF2">
    <property type="entry name" value="SPORE GERMINATION PROTEIN A2"/>
    <property type="match status" value="1"/>
</dbReference>
<keyword evidence="10" id="KW-1185">Reference proteome</keyword>
<evidence type="ECO:0000313" key="10">
    <source>
        <dbReference type="Proteomes" id="UP000570361"/>
    </source>
</evidence>